<dbReference type="RefSeq" id="WP_012616971.1">
    <property type="nucleotide sequence ID" value="NC_011832.1"/>
</dbReference>
<dbReference type="PANTHER" id="PTHR30572:SF4">
    <property type="entry name" value="ABC TRANSPORTER PERMEASE YTRF"/>
    <property type="match status" value="1"/>
</dbReference>
<dbReference type="Pfam" id="PF12704">
    <property type="entry name" value="MacB_PCD"/>
    <property type="match status" value="1"/>
</dbReference>
<keyword evidence="4 8" id="KW-1133">Transmembrane helix</keyword>
<dbReference type="HOGENOM" id="CLU_000604_8_0_2"/>
<dbReference type="GO" id="GO:0005886">
    <property type="term" value="C:plasma membrane"/>
    <property type="evidence" value="ECO:0007669"/>
    <property type="project" value="UniProtKB-SubCell"/>
</dbReference>
<dbReference type="OrthoDB" id="11469at2157"/>
<evidence type="ECO:0000313" key="11">
    <source>
        <dbReference type="EMBL" id="ACL15652.1"/>
    </source>
</evidence>
<dbReference type="AlphaFoldDB" id="B8GJ79"/>
<accession>B8GJ79</accession>
<feature type="transmembrane region" description="Helical" evidence="8">
    <location>
        <begin position="346"/>
        <end position="365"/>
    </location>
</feature>
<evidence type="ECO:0000256" key="7">
    <source>
        <dbReference type="SAM" id="MobiDB-lite"/>
    </source>
</evidence>
<evidence type="ECO:0000256" key="3">
    <source>
        <dbReference type="ARBA" id="ARBA00022692"/>
    </source>
</evidence>
<comment type="subcellular location">
    <subcellularLocation>
        <location evidence="1">Cell membrane</location>
        <topology evidence="1">Multi-pass membrane protein</topology>
    </subcellularLocation>
</comment>
<evidence type="ECO:0000259" key="10">
    <source>
        <dbReference type="Pfam" id="PF12704"/>
    </source>
</evidence>
<evidence type="ECO:0000313" key="12">
    <source>
        <dbReference type="Proteomes" id="UP000002457"/>
    </source>
</evidence>
<evidence type="ECO:0008006" key="13">
    <source>
        <dbReference type="Google" id="ProtNLM"/>
    </source>
</evidence>
<dbReference type="STRING" id="521011.Mpal_0269"/>
<dbReference type="InterPro" id="IPR050250">
    <property type="entry name" value="Macrolide_Exporter_MacB"/>
</dbReference>
<dbReference type="eggNOG" id="arCOG02312">
    <property type="taxonomic scope" value="Archaea"/>
</dbReference>
<protein>
    <recommendedName>
        <fullName evidence="13">ABC3 transporter permease protein domain-containing protein</fullName>
    </recommendedName>
</protein>
<dbReference type="EMBL" id="CP001338">
    <property type="protein sequence ID" value="ACL15652.1"/>
    <property type="molecule type" value="Genomic_DNA"/>
</dbReference>
<evidence type="ECO:0000256" key="1">
    <source>
        <dbReference type="ARBA" id="ARBA00004651"/>
    </source>
</evidence>
<feature type="compositionally biased region" description="Gly residues" evidence="7">
    <location>
        <begin position="77"/>
        <end position="106"/>
    </location>
</feature>
<evidence type="ECO:0000256" key="5">
    <source>
        <dbReference type="ARBA" id="ARBA00023136"/>
    </source>
</evidence>
<keyword evidence="5 8" id="KW-0472">Membrane</keyword>
<feature type="compositionally biased region" description="Low complexity" evidence="7">
    <location>
        <begin position="64"/>
        <end position="76"/>
    </location>
</feature>
<keyword evidence="3 8" id="KW-0812">Transmembrane</keyword>
<feature type="region of interest" description="Disordered" evidence="7">
    <location>
        <begin position="64"/>
        <end position="120"/>
    </location>
</feature>
<dbReference type="InterPro" id="IPR025857">
    <property type="entry name" value="MacB_PCD"/>
</dbReference>
<feature type="transmembrane region" description="Helical" evidence="8">
    <location>
        <begin position="396"/>
        <end position="416"/>
    </location>
</feature>
<evidence type="ECO:0000256" key="4">
    <source>
        <dbReference type="ARBA" id="ARBA00022989"/>
    </source>
</evidence>
<gene>
    <name evidence="11" type="ordered locus">Mpal_0269</name>
</gene>
<comment type="similarity">
    <text evidence="6">Belongs to the ABC-4 integral membrane protein family.</text>
</comment>
<dbReference type="Proteomes" id="UP000002457">
    <property type="component" value="Chromosome"/>
</dbReference>
<reference evidence="11 12" key="1">
    <citation type="journal article" date="2015" name="Genome Announc.">
        <title>Complete Genome Sequence of Methanosphaerula palustris E1-9CT, a Hydrogenotrophic Methanogen Isolated from a Minerotrophic Fen Peatland.</title>
        <authorList>
            <person name="Cadillo-Quiroz H."/>
            <person name="Browne P."/>
            <person name="Kyrpides N."/>
            <person name="Woyke T."/>
            <person name="Goodwin L."/>
            <person name="Detter C."/>
            <person name="Yavitt J.B."/>
            <person name="Zinder S.H."/>
        </authorList>
    </citation>
    <scope>NUCLEOTIDE SEQUENCE [LARGE SCALE GENOMIC DNA]</scope>
    <source>
        <strain evidence="12">ATCC BAA-1556 / DSM 19958 / E1-9c</strain>
    </source>
</reference>
<feature type="transmembrane region" description="Helical" evidence="8">
    <location>
        <begin position="20"/>
        <end position="39"/>
    </location>
</feature>
<dbReference type="PANTHER" id="PTHR30572">
    <property type="entry name" value="MEMBRANE COMPONENT OF TRANSPORTER-RELATED"/>
    <property type="match status" value="1"/>
</dbReference>
<dbReference type="GO" id="GO:0022857">
    <property type="term" value="F:transmembrane transporter activity"/>
    <property type="evidence" value="ECO:0007669"/>
    <property type="project" value="TreeGrafter"/>
</dbReference>
<evidence type="ECO:0000256" key="2">
    <source>
        <dbReference type="ARBA" id="ARBA00022475"/>
    </source>
</evidence>
<evidence type="ECO:0000256" key="6">
    <source>
        <dbReference type="ARBA" id="ARBA00038076"/>
    </source>
</evidence>
<keyword evidence="2" id="KW-1003">Cell membrane</keyword>
<evidence type="ECO:0000259" key="9">
    <source>
        <dbReference type="Pfam" id="PF02687"/>
    </source>
</evidence>
<keyword evidence="12" id="KW-1185">Reference proteome</keyword>
<feature type="transmembrane region" description="Helical" evidence="8">
    <location>
        <begin position="302"/>
        <end position="326"/>
    </location>
</feature>
<feature type="compositionally biased region" description="Low complexity" evidence="7">
    <location>
        <begin position="107"/>
        <end position="119"/>
    </location>
</feature>
<evidence type="ECO:0000256" key="8">
    <source>
        <dbReference type="SAM" id="Phobius"/>
    </source>
</evidence>
<proteinExistence type="inferred from homology"/>
<name>B8GJ79_METPE</name>
<feature type="domain" description="ABC3 transporter permease C-terminal" evidence="9">
    <location>
        <begin position="306"/>
        <end position="423"/>
    </location>
</feature>
<dbReference type="GeneID" id="7270655"/>
<dbReference type="Pfam" id="PF02687">
    <property type="entry name" value="FtsX"/>
    <property type="match status" value="1"/>
</dbReference>
<organism evidence="11 12">
    <name type="scientific">Methanosphaerula palustris (strain ATCC BAA-1556 / DSM 19958 / E1-9c)</name>
    <dbReference type="NCBI Taxonomy" id="521011"/>
    <lineage>
        <taxon>Archaea</taxon>
        <taxon>Methanobacteriati</taxon>
        <taxon>Methanobacteriota</taxon>
        <taxon>Stenosarchaea group</taxon>
        <taxon>Methanomicrobia</taxon>
        <taxon>Methanomicrobiales</taxon>
        <taxon>Methanoregulaceae</taxon>
        <taxon>Methanosphaerula</taxon>
    </lineage>
</organism>
<dbReference type="KEGG" id="mpl:Mpal_0269"/>
<dbReference type="InterPro" id="IPR003838">
    <property type="entry name" value="ABC3_permease_C"/>
</dbReference>
<sequence precursor="true">MIFVDLAIRNLRLHPLRSTLAVLGIVIGVAAIAAMGILGNSMVLSVTDSITASGNTIIVSPVSETSHTIGSSTSSSSGGGTRSGAGGGIFGGGGGGEPPSGGGGGSSSSSSTTPRFTESQAQEIARIISTNGSVINVASTSDTVSLGKKNATTRIYGLKPADAESLLGSDMESGTMLKSGGSGCIIGTTLATRYNLTIGSRISVGSGGTLRVLGIIGSRGMSMDVSTDNAVVVTDTWFFQTYSDRSNLYDQVIVKAKDINDVDTLASELTTSMNHKERVIEVQETKTSLARIYDSFSTVTTFVSAIGGISLIVAGVSILNIMMMSVNERIREIGIMRSLGSQQPEVLMMFMYEALFLGIIGSAIGGALSLGAGYIVCTMFLKTGAYALAPSSLIQVVYGIGFGILISLICGIYPAWTASKMNPIDALRHE</sequence>
<feature type="domain" description="MacB-like periplasmic core" evidence="10">
    <location>
        <begin position="18"/>
        <end position="271"/>
    </location>
</feature>